<keyword evidence="1" id="KW-0663">Pyridoxal phosphate</keyword>
<accession>L7VU79</accession>
<dbReference type="Gene3D" id="3.90.1150.10">
    <property type="entry name" value="Aspartate Aminotransferase, domain 1"/>
    <property type="match status" value="1"/>
</dbReference>
<evidence type="ECO:0000313" key="3">
    <source>
        <dbReference type="EMBL" id="AGC70989.1"/>
    </source>
</evidence>
<dbReference type="SUPFAM" id="SSF53383">
    <property type="entry name" value="PLP-dependent transferases"/>
    <property type="match status" value="1"/>
</dbReference>
<reference evidence="3" key="1">
    <citation type="submission" date="2012-09" db="EMBL/GenBank/DDBJ databases">
        <title>Metagenomic Characterization of a Microbial Community in Wastewater Detects High Levels of Antibiotic Resistance.</title>
        <authorList>
            <person name="Abrams M."/>
            <person name="Caldwell A."/>
            <person name="Vandaei E."/>
            <person name="Lee W."/>
            <person name="Perrott J."/>
            <person name="Khan S.Y."/>
            <person name="Ta J."/>
            <person name="Romero D."/>
            <person name="Nguyen V."/>
            <person name="Pourmand N."/>
            <person name="Ouverney C.C."/>
        </authorList>
    </citation>
    <scope>NUCLEOTIDE SEQUENCE</scope>
</reference>
<evidence type="ECO:0000256" key="1">
    <source>
        <dbReference type="ARBA" id="ARBA00022898"/>
    </source>
</evidence>
<dbReference type="AlphaFoldDB" id="L7VU79"/>
<dbReference type="InterPro" id="IPR015421">
    <property type="entry name" value="PyrdxlP-dep_Trfase_major"/>
</dbReference>
<organism evidence="3">
    <name type="scientific">uncultured bacterium A1Q1_fos_2107</name>
    <dbReference type="NCBI Taxonomy" id="1256562"/>
    <lineage>
        <taxon>Bacteria</taxon>
        <taxon>environmental samples</taxon>
    </lineage>
</organism>
<keyword evidence="3" id="KW-0808">Transferase</keyword>
<dbReference type="Gene3D" id="3.40.640.10">
    <property type="entry name" value="Type I PLP-dependent aspartate aminotransferase-like (Major domain)"/>
    <property type="match status" value="1"/>
</dbReference>
<name>L7VU79_9BACT</name>
<dbReference type="InterPro" id="IPR000192">
    <property type="entry name" value="Aminotrans_V_dom"/>
</dbReference>
<protein>
    <submittedName>
        <fullName evidence="3">Cysteine desulfurase</fullName>
        <ecNumber evidence="3">2.8.1.7</ecNumber>
    </submittedName>
</protein>
<dbReference type="EC" id="2.8.1.7" evidence="3"/>
<dbReference type="GO" id="GO:0031071">
    <property type="term" value="F:cysteine desulfurase activity"/>
    <property type="evidence" value="ECO:0007669"/>
    <property type="project" value="UniProtKB-EC"/>
</dbReference>
<dbReference type="PANTHER" id="PTHR43586:SF8">
    <property type="entry name" value="CYSTEINE DESULFURASE 1, CHLOROPLASTIC"/>
    <property type="match status" value="1"/>
</dbReference>
<dbReference type="PANTHER" id="PTHR43586">
    <property type="entry name" value="CYSTEINE DESULFURASE"/>
    <property type="match status" value="1"/>
</dbReference>
<dbReference type="EMBL" id="JX649859">
    <property type="protein sequence ID" value="AGC70989.1"/>
    <property type="molecule type" value="Genomic_DNA"/>
</dbReference>
<proteinExistence type="predicted"/>
<dbReference type="InterPro" id="IPR015422">
    <property type="entry name" value="PyrdxlP-dep_Trfase_small"/>
</dbReference>
<dbReference type="InterPro" id="IPR015424">
    <property type="entry name" value="PyrdxlP-dep_Trfase"/>
</dbReference>
<sequence>MTLARLVGDELTVPCIDGSERVYLGLDAGASTAAFESVAARVQEFLPWYSSVHRGAGRKSQVATQAYEDAREAMLEFAGRGDSDDVAIFCRNTTEAINILAHRLDVELGDTIVTTVAEHHANLLPWQRMAHERGVTIRYVECDERGEFAAEDVAEAIETADRPRLLAITGATNVTGWMPPLAGIIDHAHRHGAEVLVDAAQLAPHRPLATSGAAAADYLAWSGHKMYAPFGTGVLIGPRRTFETGTPLLVGGGAVNLVDLDEVLWTDPPERDEAGSPNVLGAVALHAAVDEFARIGWDAIVAHEEALATRLRVGLRDLAGVRVLGEVPDRDDRDYLAVGSFVIGTAGSGSAGPLPHPLVAARLSAEHAIGVRHGCFCAHPYLVRLLGLSNEETARYRHDIVIGDRRNIPGAVRASVSISTTEADVDRFLDALDRVISGPEAPVRYQQDPTTGDYWPVP</sequence>
<dbReference type="Pfam" id="PF00266">
    <property type="entry name" value="Aminotran_5"/>
    <property type="match status" value="1"/>
</dbReference>
<evidence type="ECO:0000259" key="2">
    <source>
        <dbReference type="Pfam" id="PF00266"/>
    </source>
</evidence>
<feature type="domain" description="Aminotransferase class V" evidence="2">
    <location>
        <begin position="26"/>
        <end position="428"/>
    </location>
</feature>